<name>A0A6J6NE37_9ZZZZ</name>
<dbReference type="PANTHER" id="PTHR30231">
    <property type="entry name" value="DNA POLYMERASE III SUBUNIT EPSILON"/>
    <property type="match status" value="1"/>
</dbReference>
<dbReference type="SUPFAM" id="SSF53098">
    <property type="entry name" value="Ribonuclease H-like"/>
    <property type="match status" value="1"/>
</dbReference>
<keyword evidence="1" id="KW-0540">Nuclease</keyword>
<keyword evidence="3" id="KW-0269">Exonuclease</keyword>
<evidence type="ECO:0000256" key="3">
    <source>
        <dbReference type="ARBA" id="ARBA00022839"/>
    </source>
</evidence>
<feature type="domain" description="Exonuclease" evidence="4">
    <location>
        <begin position="17"/>
        <end position="188"/>
    </location>
</feature>
<dbReference type="PANTHER" id="PTHR30231:SF4">
    <property type="entry name" value="PROTEIN NEN2"/>
    <property type="match status" value="1"/>
</dbReference>
<dbReference type="Gene3D" id="3.30.420.10">
    <property type="entry name" value="Ribonuclease H-like superfamily/Ribonuclease H"/>
    <property type="match status" value="1"/>
</dbReference>
<evidence type="ECO:0000313" key="5">
    <source>
        <dbReference type="EMBL" id="CAB4684502.1"/>
    </source>
</evidence>
<dbReference type="GO" id="GO:0008408">
    <property type="term" value="F:3'-5' exonuclease activity"/>
    <property type="evidence" value="ECO:0007669"/>
    <property type="project" value="TreeGrafter"/>
</dbReference>
<sequence>MTSHDLSLTHSSMRDVSFAVVDFETTGLNPETDRIVQLAVVVINGEGGTLSSFDTIVKPESPAEYQHGAEHIHGISAEQVSKGMPLREALLQLWAISDGIVFTAHNAQFDLGFLHAESQRVGLDNHIDTHIDTLDLSRRINGTDPSRRHNLFALCEHYGIERDKVHDAKSDAVATAQLLMHLLKDLDVDSPDQVAELFAR</sequence>
<dbReference type="InterPro" id="IPR013520">
    <property type="entry name" value="Ribonucl_H"/>
</dbReference>
<dbReference type="InterPro" id="IPR036397">
    <property type="entry name" value="RNaseH_sf"/>
</dbReference>
<dbReference type="FunFam" id="3.30.420.10:FF:000045">
    <property type="entry name" value="3'-5' exonuclease DinG"/>
    <property type="match status" value="1"/>
</dbReference>
<proteinExistence type="predicted"/>
<organism evidence="5">
    <name type="scientific">freshwater metagenome</name>
    <dbReference type="NCBI Taxonomy" id="449393"/>
    <lineage>
        <taxon>unclassified sequences</taxon>
        <taxon>metagenomes</taxon>
        <taxon>ecological metagenomes</taxon>
    </lineage>
</organism>
<dbReference type="NCBIfam" id="TIGR00573">
    <property type="entry name" value="dnaq"/>
    <property type="match status" value="1"/>
</dbReference>
<evidence type="ECO:0000256" key="2">
    <source>
        <dbReference type="ARBA" id="ARBA00022801"/>
    </source>
</evidence>
<dbReference type="EMBL" id="CAEZXA010000158">
    <property type="protein sequence ID" value="CAB4684502.1"/>
    <property type="molecule type" value="Genomic_DNA"/>
</dbReference>
<dbReference type="GO" id="GO:0006260">
    <property type="term" value="P:DNA replication"/>
    <property type="evidence" value="ECO:0007669"/>
    <property type="project" value="InterPro"/>
</dbReference>
<dbReference type="InterPro" id="IPR006054">
    <property type="entry name" value="DnaQ"/>
</dbReference>
<dbReference type="GO" id="GO:0003887">
    <property type="term" value="F:DNA-directed DNA polymerase activity"/>
    <property type="evidence" value="ECO:0007669"/>
    <property type="project" value="InterPro"/>
</dbReference>
<accession>A0A6J6NE37</accession>
<gene>
    <name evidence="5" type="ORF">UFOPK2334_01382</name>
</gene>
<evidence type="ECO:0000256" key="1">
    <source>
        <dbReference type="ARBA" id="ARBA00022722"/>
    </source>
</evidence>
<dbReference type="Pfam" id="PF00929">
    <property type="entry name" value="RNase_T"/>
    <property type="match status" value="1"/>
</dbReference>
<dbReference type="SMART" id="SM00479">
    <property type="entry name" value="EXOIII"/>
    <property type="match status" value="1"/>
</dbReference>
<dbReference type="CDD" id="cd06127">
    <property type="entry name" value="DEDDh"/>
    <property type="match status" value="1"/>
</dbReference>
<evidence type="ECO:0000259" key="4">
    <source>
        <dbReference type="SMART" id="SM00479"/>
    </source>
</evidence>
<keyword evidence="2" id="KW-0378">Hydrolase</keyword>
<dbReference type="InterPro" id="IPR012337">
    <property type="entry name" value="RNaseH-like_sf"/>
</dbReference>
<reference evidence="5" key="1">
    <citation type="submission" date="2020-05" db="EMBL/GenBank/DDBJ databases">
        <authorList>
            <person name="Chiriac C."/>
            <person name="Salcher M."/>
            <person name="Ghai R."/>
            <person name="Kavagutti S V."/>
        </authorList>
    </citation>
    <scope>NUCLEOTIDE SEQUENCE</scope>
</reference>
<dbReference type="AlphaFoldDB" id="A0A6J6NE37"/>
<protein>
    <submittedName>
        <fullName evidence="5">Unannotated protein</fullName>
    </submittedName>
</protein>
<dbReference type="GO" id="GO:0003677">
    <property type="term" value="F:DNA binding"/>
    <property type="evidence" value="ECO:0007669"/>
    <property type="project" value="InterPro"/>
</dbReference>